<keyword evidence="5 6" id="KW-0408">Iron</keyword>
<name>A0A4Y7PXK5_9AGAM</name>
<keyword evidence="7" id="KW-0560">Oxidoreductase</keyword>
<evidence type="ECO:0000256" key="6">
    <source>
        <dbReference type="PIRSR" id="PIRSR602403-1"/>
    </source>
</evidence>
<dbReference type="SUPFAM" id="SSF48264">
    <property type="entry name" value="Cytochrome P450"/>
    <property type="match status" value="1"/>
</dbReference>
<dbReference type="AlphaFoldDB" id="A0A4Y7PXK5"/>
<evidence type="ECO:0000256" key="1">
    <source>
        <dbReference type="ARBA" id="ARBA00001971"/>
    </source>
</evidence>
<reference evidence="8 9" key="1">
    <citation type="submission" date="2018-06" db="EMBL/GenBank/DDBJ databases">
        <title>A transcriptomic atlas of mushroom development highlights an independent origin of complex multicellularity.</title>
        <authorList>
            <consortium name="DOE Joint Genome Institute"/>
            <person name="Krizsan K."/>
            <person name="Almasi E."/>
            <person name="Merenyi Z."/>
            <person name="Sahu N."/>
            <person name="Viragh M."/>
            <person name="Koszo T."/>
            <person name="Mondo S."/>
            <person name="Kiss B."/>
            <person name="Balint B."/>
            <person name="Kues U."/>
            <person name="Barry K."/>
            <person name="Hegedus J.C."/>
            <person name="Henrissat B."/>
            <person name="Johnson J."/>
            <person name="Lipzen A."/>
            <person name="Ohm R."/>
            <person name="Nagy I."/>
            <person name="Pangilinan J."/>
            <person name="Yan J."/>
            <person name="Xiong Y."/>
            <person name="Grigoriev I.V."/>
            <person name="Hibbett D.S."/>
            <person name="Nagy L.G."/>
        </authorList>
    </citation>
    <scope>NUCLEOTIDE SEQUENCE [LARGE SCALE GENOMIC DNA]</scope>
    <source>
        <strain evidence="8 9">SZMC22713</strain>
    </source>
</reference>
<evidence type="ECO:0000256" key="5">
    <source>
        <dbReference type="ARBA" id="ARBA00023004"/>
    </source>
</evidence>
<dbReference type="EMBL" id="ML170193">
    <property type="protein sequence ID" value="TDL19811.1"/>
    <property type="molecule type" value="Genomic_DNA"/>
</dbReference>
<feature type="binding site" description="axial binding residue" evidence="6">
    <location>
        <position position="409"/>
    </location>
    <ligand>
        <name>heme</name>
        <dbReference type="ChEBI" id="CHEBI:30413"/>
    </ligand>
    <ligandPart>
        <name>Fe</name>
        <dbReference type="ChEBI" id="CHEBI:18248"/>
    </ligandPart>
</feature>
<proteinExistence type="inferred from homology"/>
<keyword evidence="9" id="KW-1185">Reference proteome</keyword>
<dbReference type="PANTHER" id="PTHR24304:SF2">
    <property type="entry name" value="24-HYDROXYCHOLESTEROL 7-ALPHA-HYDROXYLASE"/>
    <property type="match status" value="1"/>
</dbReference>
<dbReference type="GO" id="GO:0016705">
    <property type="term" value="F:oxidoreductase activity, acting on paired donors, with incorporation or reduction of molecular oxygen"/>
    <property type="evidence" value="ECO:0007669"/>
    <property type="project" value="InterPro"/>
</dbReference>
<dbReference type="PANTHER" id="PTHR24304">
    <property type="entry name" value="CYTOCHROME P450 FAMILY 7"/>
    <property type="match status" value="1"/>
</dbReference>
<evidence type="ECO:0000313" key="9">
    <source>
        <dbReference type="Proteomes" id="UP000294933"/>
    </source>
</evidence>
<dbReference type="InterPro" id="IPR036396">
    <property type="entry name" value="Cyt_P450_sf"/>
</dbReference>
<gene>
    <name evidence="8" type="ORF">BD410DRAFT_726645</name>
</gene>
<dbReference type="Proteomes" id="UP000294933">
    <property type="component" value="Unassembled WGS sequence"/>
</dbReference>
<protein>
    <submittedName>
        <fullName evidence="8">Cytochrome P450</fullName>
    </submittedName>
</protein>
<dbReference type="GO" id="GO:0005506">
    <property type="term" value="F:iron ion binding"/>
    <property type="evidence" value="ECO:0007669"/>
    <property type="project" value="InterPro"/>
</dbReference>
<comment type="cofactor">
    <cofactor evidence="1 6">
        <name>heme</name>
        <dbReference type="ChEBI" id="CHEBI:30413"/>
    </cofactor>
</comment>
<dbReference type="PROSITE" id="PS00086">
    <property type="entry name" value="CYTOCHROME_P450"/>
    <property type="match status" value="1"/>
</dbReference>
<accession>A0A4Y7PXK5</accession>
<dbReference type="Gene3D" id="1.10.630.10">
    <property type="entry name" value="Cytochrome P450"/>
    <property type="match status" value="1"/>
</dbReference>
<dbReference type="InterPro" id="IPR017972">
    <property type="entry name" value="Cyt_P450_CS"/>
</dbReference>
<organism evidence="8 9">
    <name type="scientific">Rickenella mellea</name>
    <dbReference type="NCBI Taxonomy" id="50990"/>
    <lineage>
        <taxon>Eukaryota</taxon>
        <taxon>Fungi</taxon>
        <taxon>Dikarya</taxon>
        <taxon>Basidiomycota</taxon>
        <taxon>Agaricomycotina</taxon>
        <taxon>Agaricomycetes</taxon>
        <taxon>Hymenochaetales</taxon>
        <taxon>Rickenellaceae</taxon>
        <taxon>Rickenella</taxon>
    </lineage>
</organism>
<evidence type="ECO:0000313" key="8">
    <source>
        <dbReference type="EMBL" id="TDL19811.1"/>
    </source>
</evidence>
<dbReference type="InterPro" id="IPR001128">
    <property type="entry name" value="Cyt_P450"/>
</dbReference>
<dbReference type="GO" id="GO:0020037">
    <property type="term" value="F:heme binding"/>
    <property type="evidence" value="ECO:0007669"/>
    <property type="project" value="InterPro"/>
</dbReference>
<dbReference type="VEuPathDB" id="FungiDB:BD410DRAFT_726645"/>
<evidence type="ECO:0000256" key="3">
    <source>
        <dbReference type="ARBA" id="ARBA00022617"/>
    </source>
</evidence>
<dbReference type="InterPro" id="IPR050529">
    <property type="entry name" value="CYP450_sterol_14alpha_dmase"/>
</dbReference>
<evidence type="ECO:0000256" key="2">
    <source>
        <dbReference type="ARBA" id="ARBA00010617"/>
    </source>
</evidence>
<dbReference type="Pfam" id="PF00067">
    <property type="entry name" value="p450"/>
    <property type="match status" value="1"/>
</dbReference>
<dbReference type="GO" id="GO:0004497">
    <property type="term" value="F:monooxygenase activity"/>
    <property type="evidence" value="ECO:0007669"/>
    <property type="project" value="UniProtKB-KW"/>
</dbReference>
<keyword evidence="4 6" id="KW-0479">Metal-binding</keyword>
<keyword evidence="3 6" id="KW-0349">Heme</keyword>
<dbReference type="PRINTS" id="PR00465">
    <property type="entry name" value="EP450IV"/>
</dbReference>
<dbReference type="InterPro" id="IPR002403">
    <property type="entry name" value="Cyt_P450_E_grp-IV"/>
</dbReference>
<evidence type="ECO:0000256" key="4">
    <source>
        <dbReference type="ARBA" id="ARBA00022723"/>
    </source>
</evidence>
<comment type="similarity">
    <text evidence="2 7">Belongs to the cytochrome P450 family.</text>
</comment>
<dbReference type="STRING" id="50990.A0A4Y7PXK5"/>
<evidence type="ECO:0000256" key="7">
    <source>
        <dbReference type="RuleBase" id="RU000461"/>
    </source>
</evidence>
<sequence>MITLIASTLFVLIGSYLFRRFTNRVSPNIPYAGSDSLWDRLKVPVEYGIDPVGFLAKQREKLGDVFCVDLFLVKIVFFLGSDGNKVVLRAAEDQLSFWEGLRWLTGGLWDHSLDYLDWPDKSLKSVKLGFLKQDRIIAHGSDTVGLADEYFAKWSKQGDVPLFHSISYLVTAHLFVIMLGEDFYHKHGQELIPAMSQFERDLQHPLLRLLPGALWGWCSAGSRILKSDKRFDQLVRAEVADIYSNPDKHRGRTDYLYFTSQLNGLNYIPVYGNHVMSMIFGGHANAAMSIPWMFLHARRVPGAIELWREEVGLGHDAKKPFLDACFRETARLYTNVSMMRRTKSAVTVAGFDLAPGTMVACSPLASQRNSSVFEKPTSWKPERFLANGAYAEWFQKTEFVHFGLGQHACPGEKLARLLIFDSILKTWLEKYDVEVVGGLEEGTKGIDGVGAEAAWTEENFGTPAVRGKDVRVKITKRMPR</sequence>
<keyword evidence="7" id="KW-0503">Monooxygenase</keyword>
<dbReference type="OrthoDB" id="1055148at2759"/>